<dbReference type="PANTHER" id="PTHR30385:SF7">
    <property type="entry name" value="RNA POLYMERASE SIGMA FACTOR FLIA"/>
    <property type="match status" value="1"/>
</dbReference>
<dbReference type="NCBIfam" id="TIGR02937">
    <property type="entry name" value="sigma70-ECF"/>
    <property type="match status" value="1"/>
</dbReference>
<dbReference type="InterPro" id="IPR007624">
    <property type="entry name" value="RNA_pol_sigma70_r3"/>
</dbReference>
<dbReference type="InterPro" id="IPR013325">
    <property type="entry name" value="RNA_pol_sigma_r2"/>
</dbReference>
<dbReference type="GO" id="GO:0016987">
    <property type="term" value="F:sigma factor activity"/>
    <property type="evidence" value="ECO:0007669"/>
    <property type="project" value="UniProtKB-KW"/>
</dbReference>
<dbReference type="NCBIfam" id="TIGR02479">
    <property type="entry name" value="FliA_WhiG"/>
    <property type="match status" value="1"/>
</dbReference>
<evidence type="ECO:0000256" key="1">
    <source>
        <dbReference type="ARBA" id="ARBA00023015"/>
    </source>
</evidence>
<evidence type="ECO:0000256" key="2">
    <source>
        <dbReference type="ARBA" id="ARBA00023082"/>
    </source>
</evidence>
<dbReference type="EMBL" id="LDTB01000007">
    <property type="protein sequence ID" value="KTT75527.1"/>
    <property type="molecule type" value="Genomic_DNA"/>
</dbReference>
<dbReference type="PRINTS" id="PR00046">
    <property type="entry name" value="SIGMA70FCT"/>
</dbReference>
<dbReference type="GO" id="GO:0006352">
    <property type="term" value="P:DNA-templated transcription initiation"/>
    <property type="evidence" value="ECO:0007669"/>
    <property type="project" value="InterPro"/>
</dbReference>
<dbReference type="Gene3D" id="1.10.1740.10">
    <property type="match status" value="1"/>
</dbReference>
<evidence type="ECO:0000256" key="4">
    <source>
        <dbReference type="ARBA" id="ARBA00023163"/>
    </source>
</evidence>
<dbReference type="InterPro" id="IPR012845">
    <property type="entry name" value="RNA_pol_sigma_FliA_WhiG"/>
</dbReference>
<protein>
    <submittedName>
        <fullName evidence="8">RNA polymerase sigma70</fullName>
    </submittedName>
</protein>
<dbReference type="SUPFAM" id="SSF88659">
    <property type="entry name" value="Sigma3 and sigma4 domains of RNA polymerase sigma factors"/>
    <property type="match status" value="2"/>
</dbReference>
<dbReference type="GO" id="GO:0003677">
    <property type="term" value="F:DNA binding"/>
    <property type="evidence" value="ECO:0007669"/>
    <property type="project" value="UniProtKB-KW"/>
</dbReference>
<name>A0A147I8K2_9SPHN</name>
<keyword evidence="2" id="KW-0731">Sigma factor</keyword>
<evidence type="ECO:0000259" key="7">
    <source>
        <dbReference type="Pfam" id="PF04545"/>
    </source>
</evidence>
<dbReference type="InterPro" id="IPR007630">
    <property type="entry name" value="RNA_pol_sigma70_r4"/>
</dbReference>
<dbReference type="AlphaFoldDB" id="A0A147I8K2"/>
<evidence type="ECO:0000256" key="3">
    <source>
        <dbReference type="ARBA" id="ARBA00023125"/>
    </source>
</evidence>
<sequence length="253" mass="28208">MSAEPMPGAFAAAPALDGAPLTYKPRPRARDENAMVREHLPLVRRLAWHVHGSVSTAIEVEDLVQVGLVALVEAVAAFEDRGTATLKQYLVTRLRGAMIDELRRHAAMTRGAIRRKREYSRAVNQMSHELGRAPTERELAARLDVTPEKLRTEYAGAEAVKYEPIDEVYADDQPWFASDTPDAFEQLSENQTRERLIAAIAGLPEREQLVIQLYHVEELNLEEIGQVLGIGAARVCQIKSAAHAKLKKAMTRR</sequence>
<dbReference type="RefSeq" id="WP_058754423.1">
    <property type="nucleotide sequence ID" value="NZ_LDTB01000007.1"/>
</dbReference>
<feature type="domain" description="RNA polymerase sigma-70 region 2" evidence="6">
    <location>
        <begin position="35"/>
        <end position="106"/>
    </location>
</feature>
<evidence type="ECO:0000259" key="6">
    <source>
        <dbReference type="Pfam" id="PF04542"/>
    </source>
</evidence>
<organism evidence="8 9">
    <name type="scientific">Sphingomonas endophytica</name>
    <dbReference type="NCBI Taxonomy" id="869719"/>
    <lineage>
        <taxon>Bacteria</taxon>
        <taxon>Pseudomonadati</taxon>
        <taxon>Pseudomonadota</taxon>
        <taxon>Alphaproteobacteria</taxon>
        <taxon>Sphingomonadales</taxon>
        <taxon>Sphingomonadaceae</taxon>
        <taxon>Sphingomonas</taxon>
    </lineage>
</organism>
<feature type="domain" description="RNA polymerase sigma-70 region 3" evidence="5">
    <location>
        <begin position="117"/>
        <end position="151"/>
    </location>
</feature>
<dbReference type="PATRIC" id="fig|869719.3.peg.3067"/>
<gene>
    <name evidence="8" type="ORF">NS334_02630</name>
</gene>
<dbReference type="GO" id="GO:0003899">
    <property type="term" value="F:DNA-directed RNA polymerase activity"/>
    <property type="evidence" value="ECO:0007669"/>
    <property type="project" value="InterPro"/>
</dbReference>
<dbReference type="InterPro" id="IPR013324">
    <property type="entry name" value="RNA_pol_sigma_r3/r4-like"/>
</dbReference>
<reference evidence="8 9" key="1">
    <citation type="journal article" date="2016" name="Front. Microbiol.">
        <title>Genomic Resource of Rice Seed Associated Bacteria.</title>
        <authorList>
            <person name="Midha S."/>
            <person name="Bansal K."/>
            <person name="Sharma S."/>
            <person name="Kumar N."/>
            <person name="Patil P.P."/>
            <person name="Chaudhry V."/>
            <person name="Patil P.B."/>
        </authorList>
    </citation>
    <scope>NUCLEOTIDE SEQUENCE [LARGE SCALE GENOMIC DNA]</scope>
    <source>
        <strain evidence="8 9">NS334</strain>
    </source>
</reference>
<accession>A0A147I8K2</accession>
<comment type="caution">
    <text evidence="8">The sequence shown here is derived from an EMBL/GenBank/DDBJ whole genome shotgun (WGS) entry which is preliminary data.</text>
</comment>
<dbReference type="InterPro" id="IPR014284">
    <property type="entry name" value="RNA_pol_sigma-70_dom"/>
</dbReference>
<dbReference type="PIRSF" id="PIRSF000770">
    <property type="entry name" value="RNA_pol_sigma-SigE/K"/>
    <property type="match status" value="1"/>
</dbReference>
<dbReference type="Gene3D" id="1.20.140.160">
    <property type="match status" value="1"/>
</dbReference>
<evidence type="ECO:0000313" key="9">
    <source>
        <dbReference type="Proteomes" id="UP000074310"/>
    </source>
</evidence>
<keyword evidence="1" id="KW-0805">Transcription regulation</keyword>
<evidence type="ECO:0000313" key="8">
    <source>
        <dbReference type="EMBL" id="KTT75527.1"/>
    </source>
</evidence>
<keyword evidence="3" id="KW-0238">DNA-binding</keyword>
<evidence type="ECO:0000259" key="5">
    <source>
        <dbReference type="Pfam" id="PF04539"/>
    </source>
</evidence>
<dbReference type="InterPro" id="IPR000943">
    <property type="entry name" value="RNA_pol_sigma70"/>
</dbReference>
<dbReference type="InterPro" id="IPR007627">
    <property type="entry name" value="RNA_pol_sigma70_r2"/>
</dbReference>
<dbReference type="Proteomes" id="UP000074310">
    <property type="component" value="Unassembled WGS sequence"/>
</dbReference>
<dbReference type="PANTHER" id="PTHR30385">
    <property type="entry name" value="SIGMA FACTOR F FLAGELLAR"/>
    <property type="match status" value="1"/>
</dbReference>
<keyword evidence="4" id="KW-0804">Transcription</keyword>
<dbReference type="Pfam" id="PF04545">
    <property type="entry name" value="Sigma70_r4"/>
    <property type="match status" value="1"/>
</dbReference>
<keyword evidence="9" id="KW-1185">Reference proteome</keyword>
<dbReference type="SUPFAM" id="SSF88946">
    <property type="entry name" value="Sigma2 domain of RNA polymerase sigma factors"/>
    <property type="match status" value="1"/>
</dbReference>
<proteinExistence type="predicted"/>
<dbReference type="OrthoDB" id="9799825at2"/>
<feature type="domain" description="RNA polymerase sigma-70 region 4" evidence="7">
    <location>
        <begin position="199"/>
        <end position="248"/>
    </location>
</feature>
<dbReference type="Pfam" id="PF04542">
    <property type="entry name" value="Sigma70_r2"/>
    <property type="match status" value="1"/>
</dbReference>
<dbReference type="Pfam" id="PF04539">
    <property type="entry name" value="Sigma70_r3"/>
    <property type="match status" value="1"/>
</dbReference>
<dbReference type="CDD" id="cd06171">
    <property type="entry name" value="Sigma70_r4"/>
    <property type="match status" value="1"/>
</dbReference>